<evidence type="ECO:0000256" key="2">
    <source>
        <dbReference type="ARBA" id="ARBA00022643"/>
    </source>
</evidence>
<dbReference type="EMBL" id="JBHSGI010000033">
    <property type="protein sequence ID" value="MFC4671193.1"/>
    <property type="molecule type" value="Genomic_DNA"/>
</dbReference>
<keyword evidence="2" id="KW-0288">FMN</keyword>
<keyword evidence="1" id="KW-0285">Flavoprotein</keyword>
<dbReference type="SUPFAM" id="SSF55469">
    <property type="entry name" value="FMN-dependent nitroreductase-like"/>
    <property type="match status" value="1"/>
</dbReference>
<dbReference type="PANTHER" id="PTHR23026:SF90">
    <property type="entry name" value="IODOTYROSINE DEIODINASE 1"/>
    <property type="match status" value="1"/>
</dbReference>
<comment type="caution">
    <text evidence="5">The sequence shown here is derived from an EMBL/GenBank/DDBJ whole genome shotgun (WGS) entry which is preliminary data.</text>
</comment>
<dbReference type="Pfam" id="PF00881">
    <property type="entry name" value="Nitroreductase"/>
    <property type="match status" value="1"/>
</dbReference>
<dbReference type="InterPro" id="IPR000415">
    <property type="entry name" value="Nitroreductase-like"/>
</dbReference>
<sequence length="222" mass="23912">MTADELDTLMAARFSCRGFKPDPVPRATIEAIVATARRVPSWCNAQPWQLTITSGAETDAFRAALKDEMATASHAPDLPFPTGYSGVYLDRRRTCGWALYEAVGVEKGDRDGSRAQMMRNFDLFGAPHCAIVSSPAELGAYGALDCGGFITGFTLAAQAQGVATVPQAALASYAPFLHRYFAIPDDRLILCAVSFGYAEPDHPANGFRTERAAVADIVDWRG</sequence>
<dbReference type="InterPro" id="IPR029479">
    <property type="entry name" value="Nitroreductase"/>
</dbReference>
<protein>
    <submittedName>
        <fullName evidence="5">Nitroreductase</fullName>
    </submittedName>
</protein>
<evidence type="ECO:0000313" key="6">
    <source>
        <dbReference type="Proteomes" id="UP001595973"/>
    </source>
</evidence>
<accession>A0ABV9KM93</accession>
<keyword evidence="3" id="KW-0560">Oxidoreductase</keyword>
<reference evidence="6" key="1">
    <citation type="journal article" date="2019" name="Int. J. Syst. Evol. Microbiol.">
        <title>The Global Catalogue of Microorganisms (GCM) 10K type strain sequencing project: providing services to taxonomists for standard genome sequencing and annotation.</title>
        <authorList>
            <consortium name="The Broad Institute Genomics Platform"/>
            <consortium name="The Broad Institute Genome Sequencing Center for Infectious Disease"/>
            <person name="Wu L."/>
            <person name="Ma J."/>
        </authorList>
    </citation>
    <scope>NUCLEOTIDE SEQUENCE [LARGE SCALE GENOMIC DNA]</scope>
    <source>
        <strain evidence="6">CGMCC 4.7283</strain>
    </source>
</reference>
<dbReference type="RefSeq" id="WP_380721370.1">
    <property type="nucleotide sequence ID" value="NZ_JBHSGI010000033.1"/>
</dbReference>
<gene>
    <name evidence="5" type="ORF">ACFO5X_21765</name>
</gene>
<dbReference type="CDD" id="cd02136">
    <property type="entry name" value="PnbA_NfnB-like"/>
    <property type="match status" value="1"/>
</dbReference>
<evidence type="ECO:0000259" key="4">
    <source>
        <dbReference type="Pfam" id="PF00881"/>
    </source>
</evidence>
<feature type="domain" description="Nitroreductase" evidence="4">
    <location>
        <begin position="11"/>
        <end position="197"/>
    </location>
</feature>
<name>A0ABV9KM93_9RHOB</name>
<keyword evidence="6" id="KW-1185">Reference proteome</keyword>
<dbReference type="PANTHER" id="PTHR23026">
    <property type="entry name" value="NADPH NITROREDUCTASE"/>
    <property type="match status" value="1"/>
</dbReference>
<dbReference type="InterPro" id="IPR050627">
    <property type="entry name" value="Nitroreductase/BluB"/>
</dbReference>
<evidence type="ECO:0000313" key="5">
    <source>
        <dbReference type="EMBL" id="MFC4671193.1"/>
    </source>
</evidence>
<dbReference type="Proteomes" id="UP001595973">
    <property type="component" value="Unassembled WGS sequence"/>
</dbReference>
<evidence type="ECO:0000256" key="3">
    <source>
        <dbReference type="ARBA" id="ARBA00023002"/>
    </source>
</evidence>
<proteinExistence type="predicted"/>
<dbReference type="Gene3D" id="3.40.109.10">
    <property type="entry name" value="NADH Oxidase"/>
    <property type="match status" value="1"/>
</dbReference>
<organism evidence="5 6">
    <name type="scientific">Seohaeicola nanhaiensis</name>
    <dbReference type="NCBI Taxonomy" id="1387282"/>
    <lineage>
        <taxon>Bacteria</taxon>
        <taxon>Pseudomonadati</taxon>
        <taxon>Pseudomonadota</taxon>
        <taxon>Alphaproteobacteria</taxon>
        <taxon>Rhodobacterales</taxon>
        <taxon>Roseobacteraceae</taxon>
        <taxon>Seohaeicola</taxon>
    </lineage>
</organism>
<evidence type="ECO:0000256" key="1">
    <source>
        <dbReference type="ARBA" id="ARBA00022630"/>
    </source>
</evidence>